<dbReference type="PANTHER" id="PTHR46345:SF8">
    <property type="entry name" value="FORMIN 3, ISOFORM B"/>
    <property type="match status" value="1"/>
</dbReference>
<dbReference type="OrthoDB" id="26518at2759"/>
<dbReference type="Gene3D" id="1.20.58.2220">
    <property type="entry name" value="Formin, FH2 domain"/>
    <property type="match status" value="2"/>
</dbReference>
<dbReference type="InterPro" id="IPR015425">
    <property type="entry name" value="FH2_Formin"/>
</dbReference>
<dbReference type="SUPFAM" id="SSF101447">
    <property type="entry name" value="Formin homology 2 domain (FH2 domain)"/>
    <property type="match status" value="1"/>
</dbReference>
<accession>A0A7J7J8N2</accession>
<dbReference type="EMBL" id="VXIV02002920">
    <property type="protein sequence ID" value="KAF6022006.1"/>
    <property type="molecule type" value="Genomic_DNA"/>
</dbReference>
<name>A0A7J7J8N2_BUGNE</name>
<keyword evidence="4" id="KW-1185">Reference proteome</keyword>
<organism evidence="3 4">
    <name type="scientific">Bugula neritina</name>
    <name type="common">Brown bryozoan</name>
    <name type="synonym">Sertularia neritina</name>
    <dbReference type="NCBI Taxonomy" id="10212"/>
    <lineage>
        <taxon>Eukaryota</taxon>
        <taxon>Metazoa</taxon>
        <taxon>Spiralia</taxon>
        <taxon>Lophotrochozoa</taxon>
        <taxon>Bryozoa</taxon>
        <taxon>Gymnolaemata</taxon>
        <taxon>Cheilostomatida</taxon>
        <taxon>Flustrina</taxon>
        <taxon>Buguloidea</taxon>
        <taxon>Bugulidae</taxon>
        <taxon>Bugula</taxon>
    </lineage>
</organism>
<feature type="compositionally biased region" description="Basic and acidic residues" evidence="1">
    <location>
        <begin position="290"/>
        <end position="306"/>
    </location>
</feature>
<feature type="domain" description="FH2" evidence="2">
    <location>
        <begin position="1"/>
        <end position="298"/>
    </location>
</feature>
<feature type="region of interest" description="Disordered" evidence="1">
    <location>
        <begin position="290"/>
        <end position="319"/>
    </location>
</feature>
<evidence type="ECO:0000259" key="2">
    <source>
        <dbReference type="PROSITE" id="PS51444"/>
    </source>
</evidence>
<proteinExistence type="predicted"/>
<evidence type="ECO:0000313" key="4">
    <source>
        <dbReference type="Proteomes" id="UP000593567"/>
    </source>
</evidence>
<gene>
    <name evidence="3" type="ORF">EB796_019685</name>
</gene>
<dbReference type="InterPro" id="IPR042201">
    <property type="entry name" value="FH2_Formin_sf"/>
</dbReference>
<evidence type="ECO:0000313" key="3">
    <source>
        <dbReference type="EMBL" id="KAF6022006.1"/>
    </source>
</evidence>
<protein>
    <recommendedName>
        <fullName evidence="2">FH2 domain-containing protein</fullName>
    </recommendedName>
</protein>
<feature type="compositionally biased region" description="Polar residues" evidence="1">
    <location>
        <begin position="308"/>
        <end position="319"/>
    </location>
</feature>
<dbReference type="SMART" id="SM00498">
    <property type="entry name" value="FH2"/>
    <property type="match status" value="1"/>
</dbReference>
<sequence>MLTSLLLIYETVNVTGSGNNVWAQVALVADKVSPNYERVEELFCQKVVDKSAAAPADQKVKKKSEEITLLDPKKSMNVNIFMKQFKMPNSEVVEKIKLGDYELIGQEKLLGLLKILPASDEGKYSGDAQGFKISSLLKLVDTKANRARVTLLHYIVEEIVGQDQNVLDFVQHLGPILKAISRISLDQQEVEIRQIKGKVEAIEKRISNSNPEVKEQYSSYITSVTEQIQELLSLYSSVKSDSEKMAEFFCEEVKKFDVDEFFGNLNTFLEKVIQCKKDNEQRKIQEERALKRKQAQEAEMARRKSLDPSGSSGTPKNSLQRVKENDVCLVDLLLNEIRQGTSLKTRKMPRSVATIS</sequence>
<dbReference type="AlphaFoldDB" id="A0A7J7J8N2"/>
<evidence type="ECO:0000256" key="1">
    <source>
        <dbReference type="SAM" id="MobiDB-lite"/>
    </source>
</evidence>
<dbReference type="Pfam" id="PF02181">
    <property type="entry name" value="FH2"/>
    <property type="match status" value="2"/>
</dbReference>
<comment type="caution">
    <text evidence="3">The sequence shown here is derived from an EMBL/GenBank/DDBJ whole genome shotgun (WGS) entry which is preliminary data.</text>
</comment>
<reference evidence="3" key="1">
    <citation type="submission" date="2020-06" db="EMBL/GenBank/DDBJ databases">
        <title>Draft genome of Bugula neritina, a colonial animal packing powerful symbionts and potential medicines.</title>
        <authorList>
            <person name="Rayko M."/>
        </authorList>
    </citation>
    <scope>NUCLEOTIDE SEQUENCE [LARGE SCALE GENOMIC DNA]</scope>
    <source>
        <strain evidence="3">Kwan_BN1</strain>
    </source>
</reference>
<dbReference type="Proteomes" id="UP000593567">
    <property type="component" value="Unassembled WGS sequence"/>
</dbReference>
<dbReference type="PROSITE" id="PS51444">
    <property type="entry name" value="FH2"/>
    <property type="match status" value="1"/>
</dbReference>
<dbReference type="PANTHER" id="PTHR46345">
    <property type="entry name" value="INVERTED FORMIN-2"/>
    <property type="match status" value="1"/>
</dbReference>